<organism evidence="1">
    <name type="scientific">Ignisphaera aggregans</name>
    <dbReference type="NCBI Taxonomy" id="334771"/>
    <lineage>
        <taxon>Archaea</taxon>
        <taxon>Thermoproteota</taxon>
        <taxon>Thermoprotei</taxon>
        <taxon>Desulfurococcales</taxon>
        <taxon>Desulfurococcaceae</taxon>
        <taxon>Ignisphaera</taxon>
    </lineage>
</organism>
<comment type="caution">
    <text evidence="1">The sequence shown here is derived from an EMBL/GenBank/DDBJ whole genome shotgun (WGS) entry which is preliminary data.</text>
</comment>
<reference evidence="1" key="1">
    <citation type="journal article" date="2020" name="mSystems">
        <title>Genome- and Community-Level Interaction Insights into Carbon Utilization and Element Cycling Functions of Hydrothermarchaeota in Hydrothermal Sediment.</title>
        <authorList>
            <person name="Zhou Z."/>
            <person name="Liu Y."/>
            <person name="Xu W."/>
            <person name="Pan J."/>
            <person name="Luo Z.H."/>
            <person name="Li M."/>
        </authorList>
    </citation>
    <scope>NUCLEOTIDE SEQUENCE [LARGE SCALE GENOMIC DNA]</scope>
    <source>
        <strain evidence="1">SpSt-732</strain>
    </source>
</reference>
<sequence>MSQVQIVRVLGYYTDAGFIERIVANFRKLLIDVDAICGRRVNDEGLYEVYLVVRNNPNFYTAVLNLSKTPTIEKVEVLEYHDTPALVDERCQGSEKVFIFCVPKPLKTWGFSWGVVHGQDIQR</sequence>
<accession>A0A7C4FDW1</accession>
<dbReference type="EMBL" id="DTFF01000040">
    <property type="protein sequence ID" value="HGI87624.1"/>
    <property type="molecule type" value="Genomic_DNA"/>
</dbReference>
<dbReference type="AlphaFoldDB" id="A0A7C4FDW1"/>
<evidence type="ECO:0000313" key="1">
    <source>
        <dbReference type="EMBL" id="HGI87624.1"/>
    </source>
</evidence>
<gene>
    <name evidence="1" type="ORF">ENV14_04445</name>
</gene>
<protein>
    <submittedName>
        <fullName evidence="1">Uncharacterized protein</fullName>
    </submittedName>
</protein>
<name>A0A7C4FDW1_9CREN</name>
<proteinExistence type="predicted"/>